<protein>
    <submittedName>
        <fullName evidence="1">Uncharacterized protein</fullName>
    </submittedName>
</protein>
<organism evidence="1">
    <name type="scientific">marine sediment metagenome</name>
    <dbReference type="NCBI Taxonomy" id="412755"/>
    <lineage>
        <taxon>unclassified sequences</taxon>
        <taxon>metagenomes</taxon>
        <taxon>ecological metagenomes</taxon>
    </lineage>
</organism>
<gene>
    <name evidence="1" type="ORF">LCGC14_2540790</name>
</gene>
<comment type="caution">
    <text evidence="1">The sequence shown here is derived from an EMBL/GenBank/DDBJ whole genome shotgun (WGS) entry which is preliminary data.</text>
</comment>
<dbReference type="EMBL" id="LAZR01041460">
    <property type="protein sequence ID" value="KKL11932.1"/>
    <property type="molecule type" value="Genomic_DNA"/>
</dbReference>
<proteinExistence type="predicted"/>
<name>A0A0F9BDJ8_9ZZZZ</name>
<dbReference type="AlphaFoldDB" id="A0A0F9BDJ8"/>
<evidence type="ECO:0000313" key="1">
    <source>
        <dbReference type="EMBL" id="KKL11932.1"/>
    </source>
</evidence>
<feature type="non-terminal residue" evidence="1">
    <location>
        <position position="42"/>
    </location>
</feature>
<reference evidence="1" key="1">
    <citation type="journal article" date="2015" name="Nature">
        <title>Complex archaea that bridge the gap between prokaryotes and eukaryotes.</title>
        <authorList>
            <person name="Spang A."/>
            <person name="Saw J.H."/>
            <person name="Jorgensen S.L."/>
            <person name="Zaremba-Niedzwiedzka K."/>
            <person name="Martijn J."/>
            <person name="Lind A.E."/>
            <person name="van Eijk R."/>
            <person name="Schleper C."/>
            <person name="Guy L."/>
            <person name="Ettema T.J."/>
        </authorList>
    </citation>
    <scope>NUCLEOTIDE SEQUENCE</scope>
</reference>
<sequence length="42" mass="4934">MAYLRHSETPEQMVRDSDMIFKQITMGDFPTLKEAPCLLLYL</sequence>
<accession>A0A0F9BDJ8</accession>